<reference evidence="2" key="1">
    <citation type="submission" date="2022-07" db="EMBL/GenBank/DDBJ databases">
        <title>Phylogenomic reconstructions and comparative analyses of Kickxellomycotina fungi.</title>
        <authorList>
            <person name="Reynolds N.K."/>
            <person name="Stajich J.E."/>
            <person name="Barry K."/>
            <person name="Grigoriev I.V."/>
            <person name="Crous P."/>
            <person name="Smith M.E."/>
        </authorList>
    </citation>
    <scope>NUCLEOTIDE SEQUENCE</scope>
    <source>
        <strain evidence="2">RSA 567</strain>
    </source>
</reference>
<comment type="caution">
    <text evidence="2">The sequence shown here is derived from an EMBL/GenBank/DDBJ whole genome shotgun (WGS) entry which is preliminary data.</text>
</comment>
<keyword evidence="1" id="KW-1133">Transmembrane helix</keyword>
<feature type="transmembrane region" description="Helical" evidence="1">
    <location>
        <begin position="200"/>
        <end position="221"/>
    </location>
</feature>
<feature type="transmembrane region" description="Helical" evidence="1">
    <location>
        <begin position="156"/>
        <end position="179"/>
    </location>
</feature>
<dbReference type="Proteomes" id="UP001151582">
    <property type="component" value="Unassembled WGS sequence"/>
</dbReference>
<accession>A0A9W8EBZ9</accession>
<feature type="transmembrane region" description="Helical" evidence="1">
    <location>
        <begin position="113"/>
        <end position="136"/>
    </location>
</feature>
<name>A0A9W8EBZ9_9FUNG</name>
<protein>
    <submittedName>
        <fullName evidence="2">Uncharacterized protein</fullName>
    </submittedName>
</protein>
<keyword evidence="1" id="KW-0812">Transmembrane</keyword>
<keyword evidence="3" id="KW-1185">Reference proteome</keyword>
<feature type="transmembrane region" description="Helical" evidence="1">
    <location>
        <begin position="12"/>
        <end position="35"/>
    </location>
</feature>
<organism evidence="2 3">
    <name type="scientific">Dimargaris verticillata</name>
    <dbReference type="NCBI Taxonomy" id="2761393"/>
    <lineage>
        <taxon>Eukaryota</taxon>
        <taxon>Fungi</taxon>
        <taxon>Fungi incertae sedis</taxon>
        <taxon>Zoopagomycota</taxon>
        <taxon>Kickxellomycotina</taxon>
        <taxon>Dimargaritomycetes</taxon>
        <taxon>Dimargaritales</taxon>
        <taxon>Dimargaritaceae</taxon>
        <taxon>Dimargaris</taxon>
    </lineage>
</organism>
<gene>
    <name evidence="2" type="ORF">H4R34_004661</name>
</gene>
<dbReference type="AlphaFoldDB" id="A0A9W8EBZ9"/>
<dbReference type="OrthoDB" id="5545953at2759"/>
<sequence>MTDHTVTFDRTWFTLLNLAMIAYASTLMVHISNLLVTTYLYRKRPRLPVFLFTWLQAIGAVSCHLSRMTDYFFTANCHVKGYYNYSCYLVSTSLLITIWMLRASQALPKATQYIWGGSALLIGTKVVGFVCLMHRFSSTAGKFFDCKTGPTPEGLYFMFGTELVVYAALTSFWAAVVGYRRSCQTVNQPTWHQALTADGAGYSLAIGSLGLILNLLVVTSVQTNVYVEIPLQIKWAVESALTVKQVMAYHRQLRDTELVTTDVTFDTYVNMHNFDPHQVLKWANPEACHMAIFPGPDITMVSTTRTLS</sequence>
<proteinExistence type="predicted"/>
<feature type="transmembrane region" description="Helical" evidence="1">
    <location>
        <begin position="82"/>
        <end position="101"/>
    </location>
</feature>
<feature type="transmembrane region" description="Helical" evidence="1">
    <location>
        <begin position="47"/>
        <end position="67"/>
    </location>
</feature>
<evidence type="ECO:0000313" key="2">
    <source>
        <dbReference type="EMBL" id="KAJ1974597.1"/>
    </source>
</evidence>
<evidence type="ECO:0000256" key="1">
    <source>
        <dbReference type="SAM" id="Phobius"/>
    </source>
</evidence>
<dbReference type="EMBL" id="JANBQB010000632">
    <property type="protein sequence ID" value="KAJ1974597.1"/>
    <property type="molecule type" value="Genomic_DNA"/>
</dbReference>
<keyword evidence="1" id="KW-0472">Membrane</keyword>
<evidence type="ECO:0000313" key="3">
    <source>
        <dbReference type="Proteomes" id="UP001151582"/>
    </source>
</evidence>